<evidence type="ECO:0000313" key="3">
    <source>
        <dbReference type="Proteomes" id="UP000014400"/>
    </source>
</evidence>
<dbReference type="eggNOG" id="COG0640">
    <property type="taxonomic scope" value="Bacteria"/>
</dbReference>
<proteinExistence type="predicted"/>
<dbReference type="STRING" id="1203554.HMPREF1476_00237"/>
<evidence type="ECO:0000313" key="2">
    <source>
        <dbReference type="EMBL" id="EPE02001.1"/>
    </source>
</evidence>
<keyword evidence="3" id="KW-1185">Reference proteome</keyword>
<dbReference type="Pfam" id="PF13730">
    <property type="entry name" value="HTH_36"/>
    <property type="match status" value="1"/>
</dbReference>
<protein>
    <recommendedName>
        <fullName evidence="4">Helix-turn-helix domain-containing protein</fullName>
    </recommendedName>
</protein>
<dbReference type="HOGENOM" id="CLU_894079_0_0_4"/>
<dbReference type="RefSeq" id="WP_016473672.1">
    <property type="nucleotide sequence ID" value="NZ_KE150480.1"/>
</dbReference>
<name>S3BRH7_9BURK</name>
<comment type="caution">
    <text evidence="2">The sequence shown here is derived from an EMBL/GenBank/DDBJ whole genome shotgun (WGS) entry which is preliminary data.</text>
</comment>
<reference evidence="2 3" key="1">
    <citation type="submission" date="2013-04" db="EMBL/GenBank/DDBJ databases">
        <title>The Genome Sequence of Sutterella wadsworthensis HGA0223.</title>
        <authorList>
            <consortium name="The Broad Institute Genomics Platform"/>
            <person name="Earl A."/>
            <person name="Ward D."/>
            <person name="Feldgarden M."/>
            <person name="Gevers D."/>
            <person name="Schmidt T.M."/>
            <person name="Dover J."/>
            <person name="Dai D."/>
            <person name="Walker B."/>
            <person name="Young S."/>
            <person name="Zeng Q."/>
            <person name="Gargeya S."/>
            <person name="Fitzgerald M."/>
            <person name="Haas B."/>
            <person name="Abouelleil A."/>
            <person name="Allen A.W."/>
            <person name="Alvarado L."/>
            <person name="Arachchi H.M."/>
            <person name="Berlin A.M."/>
            <person name="Chapman S.B."/>
            <person name="Gainer-Dewar J."/>
            <person name="Goldberg J."/>
            <person name="Griggs A."/>
            <person name="Gujja S."/>
            <person name="Hansen M."/>
            <person name="Howarth C."/>
            <person name="Imamovic A."/>
            <person name="Ireland A."/>
            <person name="Larimer J."/>
            <person name="McCowan C."/>
            <person name="Murphy C."/>
            <person name="Pearson M."/>
            <person name="Poon T.W."/>
            <person name="Priest M."/>
            <person name="Roberts A."/>
            <person name="Saif S."/>
            <person name="Shea T."/>
            <person name="Sisk P."/>
            <person name="Sykes S."/>
            <person name="Wortman J."/>
            <person name="Nusbaum C."/>
            <person name="Birren B."/>
        </authorList>
    </citation>
    <scope>NUCLEOTIDE SEQUENCE [LARGE SCALE GENOMIC DNA]</scope>
    <source>
        <strain evidence="2 3">HGA0223</strain>
    </source>
</reference>
<gene>
    <name evidence="2" type="ORF">HMPREF1476_00237</name>
</gene>
<dbReference type="EMBL" id="ATCF01000004">
    <property type="protein sequence ID" value="EPE02001.1"/>
    <property type="molecule type" value="Genomic_DNA"/>
</dbReference>
<dbReference type="AlphaFoldDB" id="S3BRH7"/>
<evidence type="ECO:0008006" key="4">
    <source>
        <dbReference type="Google" id="ProtNLM"/>
    </source>
</evidence>
<accession>S3BRH7</accession>
<dbReference type="Proteomes" id="UP000014400">
    <property type="component" value="Unassembled WGS sequence"/>
</dbReference>
<sequence length="311" mass="34342">MLALNYVKKNLRAGGFAQAVLAYLADCMNEADGKCFPSRETIAEYFSSEDDPCTVKRVDRALARLRELGFIKSECVPHRKQPAKGIEGGWHNEYSFPGLSGAAPKTDATHRNGVDPIAGVSPTVERGSPQIGQGVAPTVERGSPHRGVEKQKETEVKQKRNSSSTHTCEEPPFDDELFNEAARVVSETEATSESPPEKKQKKPRKARTSFATVERPDDLPEQLWQDWLELRKAKRAPLNTTTINTFRAEAQKAGISFEEAVSFSVANGYQGFKADWYRKNASTFTNGRPHQGYAGFGARNTAEIDYTAGID</sequence>
<feature type="compositionally biased region" description="Basic and acidic residues" evidence="1">
    <location>
        <begin position="142"/>
        <end position="158"/>
    </location>
</feature>
<organism evidence="2 3">
    <name type="scientific">Sutterella wadsworthensis HGA0223</name>
    <dbReference type="NCBI Taxonomy" id="1203554"/>
    <lineage>
        <taxon>Bacteria</taxon>
        <taxon>Pseudomonadati</taxon>
        <taxon>Pseudomonadota</taxon>
        <taxon>Betaproteobacteria</taxon>
        <taxon>Burkholderiales</taxon>
        <taxon>Sutterellaceae</taxon>
        <taxon>Sutterella</taxon>
    </lineage>
</organism>
<evidence type="ECO:0000256" key="1">
    <source>
        <dbReference type="SAM" id="MobiDB-lite"/>
    </source>
</evidence>
<dbReference type="PATRIC" id="fig|1203554.3.peg.215"/>
<feature type="region of interest" description="Disordered" evidence="1">
    <location>
        <begin position="105"/>
        <end position="211"/>
    </location>
</feature>